<evidence type="ECO:0000256" key="1">
    <source>
        <dbReference type="ARBA" id="ARBA00001971"/>
    </source>
</evidence>
<dbReference type="InterPro" id="IPR001128">
    <property type="entry name" value="Cyt_P450"/>
</dbReference>
<dbReference type="FunFam" id="1.10.630.10:FF:000069">
    <property type="entry name" value="Cytochrome P450, putative (Eurofung)"/>
    <property type="match status" value="1"/>
</dbReference>
<evidence type="ECO:0000256" key="7">
    <source>
        <dbReference type="ARBA" id="ARBA00022989"/>
    </source>
</evidence>
<evidence type="ECO:0000256" key="6">
    <source>
        <dbReference type="ARBA" id="ARBA00022723"/>
    </source>
</evidence>
<dbReference type="InterPro" id="IPR017972">
    <property type="entry name" value="Cyt_P450_CS"/>
</dbReference>
<keyword evidence="10 13" id="KW-0503">Monooxygenase</keyword>
<evidence type="ECO:0000256" key="10">
    <source>
        <dbReference type="ARBA" id="ARBA00023033"/>
    </source>
</evidence>
<evidence type="ECO:0000256" key="3">
    <source>
        <dbReference type="ARBA" id="ARBA00010617"/>
    </source>
</evidence>
<keyword evidence="9 12" id="KW-0408">Iron</keyword>
<dbReference type="PRINTS" id="PR00385">
    <property type="entry name" value="P450"/>
</dbReference>
<comment type="subcellular location">
    <subcellularLocation>
        <location evidence="2">Membrane</location>
        <topology evidence="2">Single-pass membrane protein</topology>
    </subcellularLocation>
</comment>
<sequence>MELSSFPLACCSLLLLLICSSCVLVVRRLFYSPIAHFPGPRLAAATFLYEFYYDVVRDGRYTWEIRRMHQQYGPIVRINPYELHISDPYFYDKIYVGPTRRTQKWHWSAKMFGTTRASVGTVDHDVHRMRRAALNPSFSKQSVSRLEPVIQRCIDRLCERLREFSGTGKYVNLSNAFTCLSADVIGSYAFGRPYGFLESEDFHPAWRKLMMDLSRSTHLMKQLGWAYGLLTCIPEFLVNLVHPLTKELFRLRRDIASQIAKVRLMDKYGGQQVPQTIFHGLFASGLPAEELSTERLTEEGLTIVGAGTVTTAHTLTVIVFHLLSNSHVLEALRRELDDAAAEGPEWTWTKLARLPLLSAVISEGLRMSYGVSHRLQRISPDSPLQYKQWTIPAGTPVSMTQMDMHENETIFPEADAFMPARWLNEAQRQALEAGTVPPEAREARKFLVPFSRGTRACLGINLAYAELHLAIGSLFRPVECGGLDLELFETDRDEVTCELDWFNPAPKLGSKGVRVIVHR</sequence>
<evidence type="ECO:0000256" key="13">
    <source>
        <dbReference type="RuleBase" id="RU000461"/>
    </source>
</evidence>
<dbReference type="Proteomes" id="UP000799640">
    <property type="component" value="Unassembled WGS sequence"/>
</dbReference>
<dbReference type="GO" id="GO:0016705">
    <property type="term" value="F:oxidoreductase activity, acting on paired donors, with incorporation or reduction of molecular oxygen"/>
    <property type="evidence" value="ECO:0007669"/>
    <property type="project" value="InterPro"/>
</dbReference>
<evidence type="ECO:0000256" key="11">
    <source>
        <dbReference type="ARBA" id="ARBA00023136"/>
    </source>
</evidence>
<dbReference type="PRINTS" id="PR00463">
    <property type="entry name" value="EP450I"/>
</dbReference>
<dbReference type="Gene3D" id="1.10.630.10">
    <property type="entry name" value="Cytochrome P450"/>
    <property type="match status" value="1"/>
</dbReference>
<dbReference type="EMBL" id="ML996687">
    <property type="protein sequence ID" value="KAF2405170.1"/>
    <property type="molecule type" value="Genomic_DNA"/>
</dbReference>
<dbReference type="GO" id="GO:0016020">
    <property type="term" value="C:membrane"/>
    <property type="evidence" value="ECO:0007669"/>
    <property type="project" value="UniProtKB-SubCell"/>
</dbReference>
<keyword evidence="6 12" id="KW-0479">Metal-binding</keyword>
<evidence type="ECO:0000256" key="9">
    <source>
        <dbReference type="ARBA" id="ARBA00023004"/>
    </source>
</evidence>
<comment type="similarity">
    <text evidence="3 13">Belongs to the cytochrome P450 family.</text>
</comment>
<protein>
    <submittedName>
        <fullName evidence="14">Putative benzoate 4-monooxygenase cytochrome P450</fullName>
    </submittedName>
</protein>
<dbReference type="OrthoDB" id="3945418at2759"/>
<reference evidence="14" key="1">
    <citation type="journal article" date="2020" name="Stud. Mycol.">
        <title>101 Dothideomycetes genomes: a test case for predicting lifestyles and emergence of pathogens.</title>
        <authorList>
            <person name="Haridas S."/>
            <person name="Albert R."/>
            <person name="Binder M."/>
            <person name="Bloem J."/>
            <person name="Labutti K."/>
            <person name="Salamov A."/>
            <person name="Andreopoulos B."/>
            <person name="Baker S."/>
            <person name="Barry K."/>
            <person name="Bills G."/>
            <person name="Bluhm B."/>
            <person name="Cannon C."/>
            <person name="Castanera R."/>
            <person name="Culley D."/>
            <person name="Daum C."/>
            <person name="Ezra D."/>
            <person name="Gonzalez J."/>
            <person name="Henrissat B."/>
            <person name="Kuo A."/>
            <person name="Liang C."/>
            <person name="Lipzen A."/>
            <person name="Lutzoni F."/>
            <person name="Magnuson J."/>
            <person name="Mondo S."/>
            <person name="Nolan M."/>
            <person name="Ohm R."/>
            <person name="Pangilinan J."/>
            <person name="Park H.-J."/>
            <person name="Ramirez L."/>
            <person name="Alfaro M."/>
            <person name="Sun H."/>
            <person name="Tritt A."/>
            <person name="Yoshinaga Y."/>
            <person name="Zwiers L.-H."/>
            <person name="Turgeon B."/>
            <person name="Goodwin S."/>
            <person name="Spatafora J."/>
            <person name="Crous P."/>
            <person name="Grigoriev I."/>
        </authorList>
    </citation>
    <scope>NUCLEOTIDE SEQUENCE</scope>
    <source>
        <strain evidence="14">CBS 262.69</strain>
    </source>
</reference>
<keyword evidence="15" id="KW-1185">Reference proteome</keyword>
<accession>A0A6G1IA62</accession>
<dbReference type="PROSITE" id="PS00086">
    <property type="entry name" value="CYTOCHROME_P450"/>
    <property type="match status" value="1"/>
</dbReference>
<dbReference type="Pfam" id="PF00067">
    <property type="entry name" value="p450"/>
    <property type="match status" value="1"/>
</dbReference>
<evidence type="ECO:0000256" key="4">
    <source>
        <dbReference type="ARBA" id="ARBA00022617"/>
    </source>
</evidence>
<dbReference type="GO" id="GO:0005506">
    <property type="term" value="F:iron ion binding"/>
    <property type="evidence" value="ECO:0007669"/>
    <property type="project" value="InterPro"/>
</dbReference>
<comment type="cofactor">
    <cofactor evidence="1 12">
        <name>heme</name>
        <dbReference type="ChEBI" id="CHEBI:30413"/>
    </cofactor>
</comment>
<dbReference type="GO" id="GO:0004497">
    <property type="term" value="F:monooxygenase activity"/>
    <property type="evidence" value="ECO:0007669"/>
    <property type="project" value="UniProtKB-KW"/>
</dbReference>
<gene>
    <name evidence="14" type="ORF">EJ06DRAFT_502174</name>
</gene>
<keyword evidence="4 12" id="KW-0349">Heme</keyword>
<evidence type="ECO:0000313" key="14">
    <source>
        <dbReference type="EMBL" id="KAF2405170.1"/>
    </source>
</evidence>
<evidence type="ECO:0000256" key="12">
    <source>
        <dbReference type="PIRSR" id="PIRSR602401-1"/>
    </source>
</evidence>
<dbReference type="InterPro" id="IPR050121">
    <property type="entry name" value="Cytochrome_P450_monoxygenase"/>
</dbReference>
<organism evidence="14 15">
    <name type="scientific">Trichodelitschia bisporula</name>
    <dbReference type="NCBI Taxonomy" id="703511"/>
    <lineage>
        <taxon>Eukaryota</taxon>
        <taxon>Fungi</taxon>
        <taxon>Dikarya</taxon>
        <taxon>Ascomycota</taxon>
        <taxon>Pezizomycotina</taxon>
        <taxon>Dothideomycetes</taxon>
        <taxon>Dothideomycetes incertae sedis</taxon>
        <taxon>Phaeotrichales</taxon>
        <taxon>Phaeotrichaceae</taxon>
        <taxon>Trichodelitschia</taxon>
    </lineage>
</organism>
<dbReference type="CDD" id="cd11062">
    <property type="entry name" value="CYP58-like"/>
    <property type="match status" value="1"/>
</dbReference>
<feature type="binding site" description="axial binding residue" evidence="12">
    <location>
        <position position="457"/>
    </location>
    <ligand>
        <name>heme</name>
        <dbReference type="ChEBI" id="CHEBI:30413"/>
    </ligand>
    <ligandPart>
        <name>Fe</name>
        <dbReference type="ChEBI" id="CHEBI:18248"/>
    </ligandPart>
</feature>
<dbReference type="GO" id="GO:0020037">
    <property type="term" value="F:heme binding"/>
    <property type="evidence" value="ECO:0007669"/>
    <property type="project" value="InterPro"/>
</dbReference>
<evidence type="ECO:0000256" key="8">
    <source>
        <dbReference type="ARBA" id="ARBA00023002"/>
    </source>
</evidence>
<dbReference type="InterPro" id="IPR036396">
    <property type="entry name" value="Cyt_P450_sf"/>
</dbReference>
<dbReference type="SUPFAM" id="SSF48264">
    <property type="entry name" value="Cytochrome P450"/>
    <property type="match status" value="1"/>
</dbReference>
<dbReference type="PANTHER" id="PTHR24305:SF157">
    <property type="entry name" value="N-ACETYLTRYPTOPHAN 6-HYDROXYLASE IVOC-RELATED"/>
    <property type="match status" value="1"/>
</dbReference>
<proteinExistence type="inferred from homology"/>
<evidence type="ECO:0000256" key="2">
    <source>
        <dbReference type="ARBA" id="ARBA00004167"/>
    </source>
</evidence>
<dbReference type="AlphaFoldDB" id="A0A6G1IA62"/>
<keyword evidence="8 13" id="KW-0560">Oxidoreductase</keyword>
<dbReference type="InterPro" id="IPR002401">
    <property type="entry name" value="Cyt_P450_E_grp-I"/>
</dbReference>
<name>A0A6G1IA62_9PEZI</name>
<keyword evidence="11" id="KW-0472">Membrane</keyword>
<evidence type="ECO:0000313" key="15">
    <source>
        <dbReference type="Proteomes" id="UP000799640"/>
    </source>
</evidence>
<dbReference type="PANTHER" id="PTHR24305">
    <property type="entry name" value="CYTOCHROME P450"/>
    <property type="match status" value="1"/>
</dbReference>
<evidence type="ECO:0000256" key="5">
    <source>
        <dbReference type="ARBA" id="ARBA00022692"/>
    </source>
</evidence>
<keyword evidence="5" id="KW-0812">Transmembrane</keyword>
<keyword evidence="7" id="KW-1133">Transmembrane helix</keyword>